<dbReference type="EMBL" id="OU912926">
    <property type="protein sequence ID" value="CAG9933293.1"/>
    <property type="molecule type" value="Genomic_DNA"/>
</dbReference>
<dbReference type="InterPro" id="IPR036390">
    <property type="entry name" value="WH_DNA-bd_sf"/>
</dbReference>
<evidence type="ECO:0000259" key="5">
    <source>
        <dbReference type="PROSITE" id="PS50931"/>
    </source>
</evidence>
<reference evidence="6 7" key="1">
    <citation type="submission" date="2021-10" db="EMBL/GenBank/DDBJ databases">
        <authorList>
            <person name="Koch H."/>
        </authorList>
    </citation>
    <scope>NUCLEOTIDE SEQUENCE [LARGE SCALE GENOMIC DNA]</scope>
    <source>
        <strain evidence="6">6680</strain>
    </source>
</reference>
<accession>A0ABM8Z0A1</accession>
<dbReference type="Gene3D" id="1.10.10.10">
    <property type="entry name" value="Winged helix-like DNA-binding domain superfamily/Winged helix DNA-binding domain"/>
    <property type="match status" value="1"/>
</dbReference>
<dbReference type="InterPro" id="IPR058163">
    <property type="entry name" value="LysR-type_TF_proteobact-type"/>
</dbReference>
<keyword evidence="4" id="KW-0804">Transcription</keyword>
<keyword evidence="3" id="KW-0238">DNA-binding</keyword>
<name>A0ABM8Z0A1_9PROT</name>
<evidence type="ECO:0000256" key="4">
    <source>
        <dbReference type="ARBA" id="ARBA00023163"/>
    </source>
</evidence>
<dbReference type="InterPro" id="IPR005119">
    <property type="entry name" value="LysR_subst-bd"/>
</dbReference>
<evidence type="ECO:0000313" key="7">
    <source>
        <dbReference type="Proteomes" id="UP000839052"/>
    </source>
</evidence>
<keyword evidence="2" id="KW-0805">Transcription regulation</keyword>
<dbReference type="InterPro" id="IPR036388">
    <property type="entry name" value="WH-like_DNA-bd_sf"/>
</dbReference>
<dbReference type="RefSeq" id="WP_239797101.1">
    <property type="nucleotide sequence ID" value="NZ_OU912926.1"/>
</dbReference>
<dbReference type="PROSITE" id="PS50931">
    <property type="entry name" value="HTH_LYSR"/>
    <property type="match status" value="1"/>
</dbReference>
<keyword evidence="7" id="KW-1185">Reference proteome</keyword>
<dbReference type="InterPro" id="IPR000847">
    <property type="entry name" value="LysR_HTH_N"/>
</dbReference>
<dbReference type="PANTHER" id="PTHR30537:SF5">
    <property type="entry name" value="HTH-TYPE TRANSCRIPTIONAL ACTIVATOR TTDR-RELATED"/>
    <property type="match status" value="1"/>
</dbReference>
<dbReference type="PANTHER" id="PTHR30537">
    <property type="entry name" value="HTH-TYPE TRANSCRIPTIONAL REGULATOR"/>
    <property type="match status" value="1"/>
</dbReference>
<dbReference type="Gene3D" id="3.40.190.290">
    <property type="match status" value="1"/>
</dbReference>
<comment type="similarity">
    <text evidence="1">Belongs to the LysR transcriptional regulatory family.</text>
</comment>
<feature type="domain" description="HTH lysR-type" evidence="5">
    <location>
        <begin position="1"/>
        <end position="58"/>
    </location>
</feature>
<dbReference type="Pfam" id="PF00126">
    <property type="entry name" value="HTH_1"/>
    <property type="match status" value="1"/>
</dbReference>
<evidence type="ECO:0000313" key="6">
    <source>
        <dbReference type="EMBL" id="CAG9933293.1"/>
    </source>
</evidence>
<evidence type="ECO:0000256" key="1">
    <source>
        <dbReference type="ARBA" id="ARBA00009437"/>
    </source>
</evidence>
<organism evidence="6 7">
    <name type="scientific">Candidatus Nitrotoga arctica</name>
    <dbReference type="NCBI Taxonomy" id="453162"/>
    <lineage>
        <taxon>Bacteria</taxon>
        <taxon>Pseudomonadati</taxon>
        <taxon>Pseudomonadota</taxon>
        <taxon>Betaproteobacteria</taxon>
        <taxon>Nitrosomonadales</taxon>
        <taxon>Gallionellaceae</taxon>
        <taxon>Candidatus Nitrotoga</taxon>
    </lineage>
</organism>
<evidence type="ECO:0000256" key="3">
    <source>
        <dbReference type="ARBA" id="ARBA00023125"/>
    </source>
</evidence>
<protein>
    <submittedName>
        <fullName evidence="6">HTH lysR-type domain-containing protein</fullName>
    </submittedName>
</protein>
<dbReference type="Pfam" id="PF03466">
    <property type="entry name" value="LysR_substrate"/>
    <property type="match status" value="1"/>
</dbReference>
<dbReference type="Proteomes" id="UP000839052">
    <property type="component" value="Chromosome"/>
</dbReference>
<evidence type="ECO:0000256" key="2">
    <source>
        <dbReference type="ARBA" id="ARBA00023015"/>
    </source>
</evidence>
<dbReference type="SUPFAM" id="SSF53850">
    <property type="entry name" value="Periplasmic binding protein-like II"/>
    <property type="match status" value="1"/>
</dbReference>
<sequence length="295" mass="31927">MDLDAIAVFVKVVESGSLSNAARLLNMPKTTVSAKLAALEKRLGVNLIHRTTRKLHVTEAGEKYFHHCANAVREVELGEAALLSSQGKPTGVLKVTAPVDIGHMVLPRITRAYLAKYPEITIELLISNRVTDLVGEGVDLAIRAGMLKDSSMIAKRFIDLRANLWASPAYIQGFGKFTHPKELVKASFVGRKGVDVLQLTNGKSEVDVPVVSRILADDLETIKALTILGEGISWLPDFLSADAVEAGTLVPVLPQWKSMGAGAFYFVYPSRKYASPKVQAFIQTAMDVVSSGVSK</sequence>
<proteinExistence type="inferred from homology"/>
<dbReference type="CDD" id="cd08422">
    <property type="entry name" value="PBP2_CrgA_like"/>
    <property type="match status" value="1"/>
</dbReference>
<dbReference type="SUPFAM" id="SSF46785">
    <property type="entry name" value="Winged helix' DNA-binding domain"/>
    <property type="match status" value="1"/>
</dbReference>
<gene>
    <name evidence="6" type="ORF">NTG6680_2044</name>
</gene>